<keyword evidence="7 9" id="KW-0057">Aromatic amino acid biosynthesis</keyword>
<dbReference type="EC" id="5.3.1.24" evidence="3 9"/>
<dbReference type="EMBL" id="JAHHIF010000009">
    <property type="protein sequence ID" value="MBW4544545.1"/>
    <property type="molecule type" value="Genomic_DNA"/>
</dbReference>
<dbReference type="InterPro" id="IPR044643">
    <property type="entry name" value="TrpF_fam"/>
</dbReference>
<organism evidence="11 12">
    <name type="scientific">Symplocastrum torsivum CPER-KK1</name>
    <dbReference type="NCBI Taxonomy" id="450513"/>
    <lineage>
        <taxon>Bacteria</taxon>
        <taxon>Bacillati</taxon>
        <taxon>Cyanobacteriota</taxon>
        <taxon>Cyanophyceae</taxon>
        <taxon>Oscillatoriophycideae</taxon>
        <taxon>Oscillatoriales</taxon>
        <taxon>Microcoleaceae</taxon>
        <taxon>Symplocastrum</taxon>
    </lineage>
</organism>
<comment type="catalytic activity">
    <reaction evidence="1 9">
        <text>N-(5-phospho-beta-D-ribosyl)anthranilate = 1-(2-carboxyphenylamino)-1-deoxy-D-ribulose 5-phosphate</text>
        <dbReference type="Rhea" id="RHEA:21540"/>
        <dbReference type="ChEBI" id="CHEBI:18277"/>
        <dbReference type="ChEBI" id="CHEBI:58613"/>
        <dbReference type="EC" id="5.3.1.24"/>
    </reaction>
</comment>
<dbReference type="PANTHER" id="PTHR42894">
    <property type="entry name" value="N-(5'-PHOSPHORIBOSYL)ANTHRANILATE ISOMERASE"/>
    <property type="match status" value="1"/>
</dbReference>
<dbReference type="Gene3D" id="3.20.20.70">
    <property type="entry name" value="Aldolase class I"/>
    <property type="match status" value="1"/>
</dbReference>
<sequence>MESTKRPRVKICCIGSVEEAKLAIHYGAAALGLVSEMPSGPGVISEGLIAQVAASVPPTVSSFLLTSKVEPLAIIAQQRRLGVNTIQICDQLELSKYEDLRQALPGIAIIQVIHVTGSESIEEAVAVAPHVHGILLDSGDQSLAIKELGGTGRIHDWEISRRIRERVDVPIFLAGGLNPDNVIAAIRQVEPFGVDVCNGVRTNGKLDEVKLSQFFTQVSESFYSDSET</sequence>
<evidence type="ECO:0000313" key="11">
    <source>
        <dbReference type="EMBL" id="MBW4544545.1"/>
    </source>
</evidence>
<dbReference type="InterPro" id="IPR001240">
    <property type="entry name" value="PRAI_dom"/>
</dbReference>
<evidence type="ECO:0000256" key="4">
    <source>
        <dbReference type="ARBA" id="ARBA00022272"/>
    </source>
</evidence>
<dbReference type="PANTHER" id="PTHR42894:SF1">
    <property type="entry name" value="N-(5'-PHOSPHORIBOSYL)ANTHRANILATE ISOMERASE"/>
    <property type="match status" value="1"/>
</dbReference>
<reference evidence="11" key="1">
    <citation type="submission" date="2021-05" db="EMBL/GenBank/DDBJ databases">
        <authorList>
            <person name="Pietrasiak N."/>
            <person name="Ward R."/>
            <person name="Stajich J.E."/>
            <person name="Kurbessoian T."/>
        </authorList>
    </citation>
    <scope>NUCLEOTIDE SEQUENCE</scope>
    <source>
        <strain evidence="11">CPER-KK1</strain>
    </source>
</reference>
<evidence type="ECO:0000259" key="10">
    <source>
        <dbReference type="Pfam" id="PF00697"/>
    </source>
</evidence>
<proteinExistence type="inferred from homology"/>
<dbReference type="GO" id="GO:0004640">
    <property type="term" value="F:phosphoribosylanthranilate isomerase activity"/>
    <property type="evidence" value="ECO:0007669"/>
    <property type="project" value="UniProtKB-UniRule"/>
</dbReference>
<evidence type="ECO:0000256" key="8">
    <source>
        <dbReference type="ARBA" id="ARBA00023235"/>
    </source>
</evidence>
<evidence type="ECO:0000256" key="9">
    <source>
        <dbReference type="HAMAP-Rule" id="MF_00135"/>
    </source>
</evidence>
<comment type="similarity">
    <text evidence="9">Belongs to the TrpF family.</text>
</comment>
<keyword evidence="5 9" id="KW-0028">Amino-acid biosynthesis</keyword>
<evidence type="ECO:0000256" key="3">
    <source>
        <dbReference type="ARBA" id="ARBA00012572"/>
    </source>
</evidence>
<dbReference type="HAMAP" id="MF_00135">
    <property type="entry name" value="PRAI"/>
    <property type="match status" value="1"/>
</dbReference>
<reference evidence="11" key="2">
    <citation type="journal article" date="2022" name="Microbiol. Resour. Announc.">
        <title>Metagenome Sequencing to Explore Phylogenomics of Terrestrial Cyanobacteria.</title>
        <authorList>
            <person name="Ward R.D."/>
            <person name="Stajich J.E."/>
            <person name="Johansen J.R."/>
            <person name="Huntemann M."/>
            <person name="Clum A."/>
            <person name="Foster B."/>
            <person name="Foster B."/>
            <person name="Roux S."/>
            <person name="Palaniappan K."/>
            <person name="Varghese N."/>
            <person name="Mukherjee S."/>
            <person name="Reddy T.B.K."/>
            <person name="Daum C."/>
            <person name="Copeland A."/>
            <person name="Chen I.A."/>
            <person name="Ivanova N.N."/>
            <person name="Kyrpides N.C."/>
            <person name="Shapiro N."/>
            <person name="Eloe-Fadrosh E.A."/>
            <person name="Pietrasiak N."/>
        </authorList>
    </citation>
    <scope>NUCLEOTIDE SEQUENCE</scope>
    <source>
        <strain evidence="11">CPER-KK1</strain>
    </source>
</reference>
<evidence type="ECO:0000313" key="12">
    <source>
        <dbReference type="Proteomes" id="UP000753908"/>
    </source>
</evidence>
<evidence type="ECO:0000256" key="5">
    <source>
        <dbReference type="ARBA" id="ARBA00022605"/>
    </source>
</evidence>
<dbReference type="AlphaFoldDB" id="A0A951U964"/>
<evidence type="ECO:0000256" key="6">
    <source>
        <dbReference type="ARBA" id="ARBA00022822"/>
    </source>
</evidence>
<dbReference type="InterPro" id="IPR011060">
    <property type="entry name" value="RibuloseP-bd_barrel"/>
</dbReference>
<comment type="caution">
    <text evidence="11">The sequence shown here is derived from an EMBL/GenBank/DDBJ whole genome shotgun (WGS) entry which is preliminary data.</text>
</comment>
<dbReference type="InterPro" id="IPR013785">
    <property type="entry name" value="Aldolase_TIM"/>
</dbReference>
<evidence type="ECO:0000256" key="2">
    <source>
        <dbReference type="ARBA" id="ARBA00004664"/>
    </source>
</evidence>
<dbReference type="GO" id="GO:0000162">
    <property type="term" value="P:L-tryptophan biosynthetic process"/>
    <property type="evidence" value="ECO:0007669"/>
    <property type="project" value="UniProtKB-UniRule"/>
</dbReference>
<gene>
    <name evidence="9" type="primary">trpF</name>
    <name evidence="11" type="ORF">KME25_08890</name>
</gene>
<comment type="pathway">
    <text evidence="2 9">Amino-acid biosynthesis; L-tryptophan biosynthesis; L-tryptophan from chorismate: step 3/5.</text>
</comment>
<dbReference type="Proteomes" id="UP000753908">
    <property type="component" value="Unassembled WGS sequence"/>
</dbReference>
<protein>
    <recommendedName>
        <fullName evidence="4 9">N-(5'-phosphoribosyl)anthranilate isomerase</fullName>
        <shortName evidence="9">PRAI</shortName>
        <ecNumber evidence="3 9">5.3.1.24</ecNumber>
    </recommendedName>
</protein>
<feature type="domain" description="N-(5'phosphoribosyl) anthranilate isomerase (PRAI)" evidence="10">
    <location>
        <begin position="10"/>
        <end position="216"/>
    </location>
</feature>
<accession>A0A951U964</accession>
<name>A0A951U964_9CYAN</name>
<dbReference type="SUPFAM" id="SSF51366">
    <property type="entry name" value="Ribulose-phoshate binding barrel"/>
    <property type="match status" value="1"/>
</dbReference>
<keyword evidence="8 9" id="KW-0413">Isomerase</keyword>
<evidence type="ECO:0000256" key="7">
    <source>
        <dbReference type="ARBA" id="ARBA00023141"/>
    </source>
</evidence>
<keyword evidence="6 9" id="KW-0822">Tryptophan biosynthesis</keyword>
<dbReference type="CDD" id="cd00405">
    <property type="entry name" value="PRAI"/>
    <property type="match status" value="1"/>
</dbReference>
<evidence type="ECO:0000256" key="1">
    <source>
        <dbReference type="ARBA" id="ARBA00001164"/>
    </source>
</evidence>
<dbReference type="Pfam" id="PF00697">
    <property type="entry name" value="PRAI"/>
    <property type="match status" value="1"/>
</dbReference>